<feature type="compositionally biased region" description="Basic and acidic residues" evidence="1">
    <location>
        <begin position="63"/>
        <end position="82"/>
    </location>
</feature>
<feature type="region of interest" description="Disordered" evidence="1">
    <location>
        <begin position="22"/>
        <end position="116"/>
    </location>
</feature>
<reference evidence="2" key="1">
    <citation type="journal article" date="2023" name="Science">
        <title>Genome structures resolve the early diversification of teleost fishes.</title>
        <authorList>
            <person name="Parey E."/>
            <person name="Louis A."/>
            <person name="Montfort J."/>
            <person name="Bouchez O."/>
            <person name="Roques C."/>
            <person name="Iampietro C."/>
            <person name="Lluch J."/>
            <person name="Castinel A."/>
            <person name="Donnadieu C."/>
            <person name="Desvignes T."/>
            <person name="Floi Bucao C."/>
            <person name="Jouanno E."/>
            <person name="Wen M."/>
            <person name="Mejri S."/>
            <person name="Dirks R."/>
            <person name="Jansen H."/>
            <person name="Henkel C."/>
            <person name="Chen W.J."/>
            <person name="Zahm M."/>
            <person name="Cabau C."/>
            <person name="Klopp C."/>
            <person name="Thompson A.W."/>
            <person name="Robinson-Rechavi M."/>
            <person name="Braasch I."/>
            <person name="Lecointre G."/>
            <person name="Bobe J."/>
            <person name="Postlethwait J.H."/>
            <person name="Berthelot C."/>
            <person name="Roest Crollius H."/>
            <person name="Guiguen Y."/>
        </authorList>
    </citation>
    <scope>NUCLEOTIDE SEQUENCE</scope>
    <source>
        <strain evidence="2">WJC10195</strain>
    </source>
</reference>
<protein>
    <submittedName>
        <fullName evidence="2">Uncharacterized protein</fullName>
    </submittedName>
</protein>
<evidence type="ECO:0000313" key="2">
    <source>
        <dbReference type="EMBL" id="KAJ8340055.1"/>
    </source>
</evidence>
<comment type="caution">
    <text evidence="2">The sequence shown here is derived from an EMBL/GenBank/DDBJ whole genome shotgun (WGS) entry which is preliminary data.</text>
</comment>
<evidence type="ECO:0000256" key="1">
    <source>
        <dbReference type="SAM" id="MobiDB-lite"/>
    </source>
</evidence>
<organism evidence="2 3">
    <name type="scientific">Synaphobranchus kaupii</name>
    <name type="common">Kaup's arrowtooth eel</name>
    <dbReference type="NCBI Taxonomy" id="118154"/>
    <lineage>
        <taxon>Eukaryota</taxon>
        <taxon>Metazoa</taxon>
        <taxon>Chordata</taxon>
        <taxon>Craniata</taxon>
        <taxon>Vertebrata</taxon>
        <taxon>Euteleostomi</taxon>
        <taxon>Actinopterygii</taxon>
        <taxon>Neopterygii</taxon>
        <taxon>Teleostei</taxon>
        <taxon>Anguilliformes</taxon>
        <taxon>Synaphobranchidae</taxon>
        <taxon>Synaphobranchus</taxon>
    </lineage>
</organism>
<feature type="compositionally biased region" description="Basic and acidic residues" evidence="1">
    <location>
        <begin position="22"/>
        <end position="31"/>
    </location>
</feature>
<sequence length="116" mass="13655">MHNRKEEVPPEFDFLFKLERQARDHRGDVSRRTVSRKRCPGPLPYQELHCPHRREARRQRRGEKKDTLINRTKNKEEAERRGASQRSRSRSHSPFQMSPDVPLSGALAAPGFFPIR</sequence>
<proteinExistence type="predicted"/>
<evidence type="ECO:0000313" key="3">
    <source>
        <dbReference type="Proteomes" id="UP001152622"/>
    </source>
</evidence>
<gene>
    <name evidence="2" type="ORF">SKAU_G00346880</name>
</gene>
<keyword evidence="3" id="KW-1185">Reference proteome</keyword>
<dbReference type="EMBL" id="JAINUF010000016">
    <property type="protein sequence ID" value="KAJ8340055.1"/>
    <property type="molecule type" value="Genomic_DNA"/>
</dbReference>
<dbReference type="AlphaFoldDB" id="A0A9Q1EJQ3"/>
<name>A0A9Q1EJQ3_SYNKA</name>
<dbReference type="Proteomes" id="UP001152622">
    <property type="component" value="Chromosome 16"/>
</dbReference>
<accession>A0A9Q1EJQ3</accession>
<feature type="compositionally biased region" description="Basic residues" evidence="1">
    <location>
        <begin position="51"/>
        <end position="62"/>
    </location>
</feature>